<dbReference type="Pfam" id="PF20149">
    <property type="entry name" value="DUF6532"/>
    <property type="match status" value="1"/>
</dbReference>
<feature type="region of interest" description="Disordered" evidence="1">
    <location>
        <begin position="572"/>
        <end position="624"/>
    </location>
</feature>
<protein>
    <recommendedName>
        <fullName evidence="2">DUF6532 domain-containing protein</fullName>
    </recommendedName>
</protein>
<reference evidence="3" key="1">
    <citation type="submission" date="2022-08" db="EMBL/GenBank/DDBJ databases">
        <title>A Global Phylogenomic Analysis of the Shiitake Genus Lentinula.</title>
        <authorList>
            <consortium name="DOE Joint Genome Institute"/>
            <person name="Sierra-Patev S."/>
            <person name="Min B."/>
            <person name="Naranjo-Ortiz M."/>
            <person name="Looney B."/>
            <person name="Konkel Z."/>
            <person name="Slot J.C."/>
            <person name="Sakamoto Y."/>
            <person name="Steenwyk J.L."/>
            <person name="Rokas A."/>
            <person name="Carro J."/>
            <person name="Camarero S."/>
            <person name="Ferreira P."/>
            <person name="Molpeceres G."/>
            <person name="Ruiz-Duenas F.J."/>
            <person name="Serrano A."/>
            <person name="Henrissat B."/>
            <person name="Drula E."/>
            <person name="Hughes K.W."/>
            <person name="Mata J.L."/>
            <person name="Ishikawa N.K."/>
            <person name="Vargas-Isla R."/>
            <person name="Ushijima S."/>
            <person name="Smith C.A."/>
            <person name="Ahrendt S."/>
            <person name="Andreopoulos W."/>
            <person name="He G."/>
            <person name="Labutti K."/>
            <person name="Lipzen A."/>
            <person name="Ng V."/>
            <person name="Riley R."/>
            <person name="Sandor L."/>
            <person name="Barry K."/>
            <person name="Martinez A.T."/>
            <person name="Xiao Y."/>
            <person name="Gibbons J.G."/>
            <person name="Terashima K."/>
            <person name="Grigoriev I.V."/>
            <person name="Hibbett D.S."/>
        </authorList>
    </citation>
    <scope>NUCLEOTIDE SEQUENCE</scope>
    <source>
        <strain evidence="3">RHP3577 ss4</strain>
    </source>
</reference>
<feature type="compositionally biased region" description="Low complexity" evidence="1">
    <location>
        <begin position="581"/>
        <end position="590"/>
    </location>
</feature>
<evidence type="ECO:0000313" key="4">
    <source>
        <dbReference type="Proteomes" id="UP001150217"/>
    </source>
</evidence>
<evidence type="ECO:0000313" key="3">
    <source>
        <dbReference type="EMBL" id="KAJ4469149.1"/>
    </source>
</evidence>
<evidence type="ECO:0000256" key="1">
    <source>
        <dbReference type="SAM" id="MobiDB-lite"/>
    </source>
</evidence>
<feature type="compositionally biased region" description="Basic and acidic residues" evidence="1">
    <location>
        <begin position="226"/>
        <end position="241"/>
    </location>
</feature>
<keyword evidence="4" id="KW-1185">Reference proteome</keyword>
<proteinExistence type="predicted"/>
<organism evidence="3 4">
    <name type="scientific">Lentinula lateritia</name>
    <dbReference type="NCBI Taxonomy" id="40482"/>
    <lineage>
        <taxon>Eukaryota</taxon>
        <taxon>Fungi</taxon>
        <taxon>Dikarya</taxon>
        <taxon>Basidiomycota</taxon>
        <taxon>Agaricomycotina</taxon>
        <taxon>Agaricomycetes</taxon>
        <taxon>Agaricomycetidae</taxon>
        <taxon>Agaricales</taxon>
        <taxon>Marasmiineae</taxon>
        <taxon>Omphalotaceae</taxon>
        <taxon>Lentinula</taxon>
    </lineage>
</organism>
<dbReference type="EMBL" id="JANVFT010000097">
    <property type="protein sequence ID" value="KAJ4469149.1"/>
    <property type="molecule type" value="Genomic_DNA"/>
</dbReference>
<gene>
    <name evidence="3" type="ORF">C8R41DRAFT_925185</name>
</gene>
<evidence type="ECO:0000259" key="2">
    <source>
        <dbReference type="Pfam" id="PF20149"/>
    </source>
</evidence>
<feature type="domain" description="DUF6532" evidence="2">
    <location>
        <begin position="402"/>
        <end position="528"/>
    </location>
</feature>
<name>A0ABQ8V549_9AGAR</name>
<sequence>MSRRRAAQQSGGNKPVASIALNAPSKVNSRETRSQKRKLAGIADNRELNAEQPEQPAKRSRRQTKESGLGSALAVLAYQSSRRQKNKTRPADLTSQPLQNVLKTPTLAPTTRRKMARIPSTAISQASAAMVESRTLEPAMPTTTIKIPHLARRGGPVLIQTDDEDEDNPSSKWLQAQQEFKDVQENDSDSESDMIGDIEDIEMLNQEFERENDSDSAAKYYAEEEARFTTQNRSEKTKKQGDVGTPSTLRRSEDNGLLLNLESEDIVSTHAPMTKKMQRIAARLVGELPVVSSDGQEMESPALALALSQSGQPAWLPHTNLVLKTSSDASWSYKLDLKSQNPQIRSVVKAATRKATLELVINGNECALHTAGLNVITLDALIKCADELGFDEDLDISHRLEDGDLTTYVQPLMKYVAQRVIIEQKTLKAGFSSVVLTAFGLDYSEGGIEEAKQLVANSDYIYQLSPSGTTYDYSRPFSHDVIHKYLSAALFSLTKYLKLIMSKKAKIFKSSLPQKPLELELPKAMVAMEITKSNGGHGSLCANGNDDDSSLLESDLDQRALQDAQRAITAFSGVDGNATLDSPGSSNGDGPSDDRPGNDGDGSGDNGEGSGGNGDGSASDVHNI</sequence>
<dbReference type="Proteomes" id="UP001150217">
    <property type="component" value="Unassembled WGS sequence"/>
</dbReference>
<feature type="compositionally biased region" description="Gly residues" evidence="1">
    <location>
        <begin position="599"/>
        <end position="615"/>
    </location>
</feature>
<comment type="caution">
    <text evidence="3">The sequence shown here is derived from an EMBL/GenBank/DDBJ whole genome shotgun (WGS) entry which is preliminary data.</text>
</comment>
<feature type="region of interest" description="Disordered" evidence="1">
    <location>
        <begin position="1"/>
        <end position="73"/>
    </location>
</feature>
<accession>A0ABQ8V549</accession>
<feature type="region of interest" description="Disordered" evidence="1">
    <location>
        <begin position="226"/>
        <end position="251"/>
    </location>
</feature>
<dbReference type="InterPro" id="IPR045341">
    <property type="entry name" value="DUF6532"/>
</dbReference>